<proteinExistence type="predicted"/>
<organism evidence="3">
    <name type="scientific">Ditylum brightwellii</name>
    <dbReference type="NCBI Taxonomy" id="49249"/>
    <lineage>
        <taxon>Eukaryota</taxon>
        <taxon>Sar</taxon>
        <taxon>Stramenopiles</taxon>
        <taxon>Ochrophyta</taxon>
        <taxon>Bacillariophyta</taxon>
        <taxon>Mediophyceae</taxon>
        <taxon>Lithodesmiophycidae</taxon>
        <taxon>Lithodesmiales</taxon>
        <taxon>Lithodesmiaceae</taxon>
        <taxon>Ditylum</taxon>
    </lineage>
</organism>
<sequence>MSLVVGIFLSSMQRFCGTRDLRLVTQLELAVDVSQMSLDKIMFLLPSLQRLILDNSLIPSLRDLCTNMNTLRMISMSNVGLQDLDGISVLSGLSELRLSNNRIKDLTPLALHESLQILDLSHNALVDINSFELLGTCTLLHSLDLRGNPIARGAPNYRQIVCYHIPQVREEQR</sequence>
<evidence type="ECO:0000313" key="3">
    <source>
        <dbReference type="EMBL" id="CAE4590439.1"/>
    </source>
</evidence>
<dbReference type="EMBL" id="HBNS01007606">
    <property type="protein sequence ID" value="CAE4590439.1"/>
    <property type="molecule type" value="Transcribed_RNA"/>
</dbReference>
<dbReference type="Pfam" id="PF14580">
    <property type="entry name" value="LRR_9"/>
    <property type="match status" value="1"/>
</dbReference>
<evidence type="ECO:0000256" key="2">
    <source>
        <dbReference type="ARBA" id="ARBA00022737"/>
    </source>
</evidence>
<protein>
    <submittedName>
        <fullName evidence="3">Uncharacterized protein</fullName>
    </submittedName>
</protein>
<dbReference type="PROSITE" id="PS51450">
    <property type="entry name" value="LRR"/>
    <property type="match status" value="2"/>
</dbReference>
<reference evidence="3" key="1">
    <citation type="submission" date="2021-01" db="EMBL/GenBank/DDBJ databases">
        <authorList>
            <person name="Corre E."/>
            <person name="Pelletier E."/>
            <person name="Niang G."/>
            <person name="Scheremetjew M."/>
            <person name="Finn R."/>
            <person name="Kale V."/>
            <person name="Holt S."/>
            <person name="Cochrane G."/>
            <person name="Meng A."/>
            <person name="Brown T."/>
            <person name="Cohen L."/>
        </authorList>
    </citation>
    <scope>NUCLEOTIDE SEQUENCE</scope>
    <source>
        <strain evidence="3">GSO104</strain>
    </source>
</reference>
<dbReference type="InterPro" id="IPR040091">
    <property type="entry name" value="LRRC56"/>
</dbReference>
<dbReference type="Gene3D" id="3.80.10.10">
    <property type="entry name" value="Ribonuclease Inhibitor"/>
    <property type="match status" value="1"/>
</dbReference>
<evidence type="ECO:0000256" key="1">
    <source>
        <dbReference type="ARBA" id="ARBA00022614"/>
    </source>
</evidence>
<name>A0A7S4QSP7_9STRA</name>
<accession>A0A7S4QSP7</accession>
<dbReference type="AlphaFoldDB" id="A0A7S4QSP7"/>
<dbReference type="InterPro" id="IPR001611">
    <property type="entry name" value="Leu-rich_rpt"/>
</dbReference>
<gene>
    <name evidence="3" type="ORF">DBRI00130_LOCUS6143</name>
</gene>
<dbReference type="SMART" id="SM00369">
    <property type="entry name" value="LRR_TYP"/>
    <property type="match status" value="3"/>
</dbReference>
<dbReference type="PANTHER" id="PTHR22708">
    <property type="entry name" value="LEUCINE-RICH REPEAT-CONTAINING PROTEIN 56"/>
    <property type="match status" value="1"/>
</dbReference>
<dbReference type="SUPFAM" id="SSF52058">
    <property type="entry name" value="L domain-like"/>
    <property type="match status" value="1"/>
</dbReference>
<keyword evidence="2" id="KW-0677">Repeat</keyword>
<dbReference type="PANTHER" id="PTHR22708:SF0">
    <property type="entry name" value="LEUCINE-RICH REPEAT-CONTAINING PROTEIN 56"/>
    <property type="match status" value="1"/>
</dbReference>
<dbReference type="InterPro" id="IPR032675">
    <property type="entry name" value="LRR_dom_sf"/>
</dbReference>
<keyword evidence="1" id="KW-0433">Leucine-rich repeat</keyword>
<dbReference type="InterPro" id="IPR003591">
    <property type="entry name" value="Leu-rich_rpt_typical-subtyp"/>
</dbReference>